<accession>A0A427B741</accession>
<proteinExistence type="predicted"/>
<evidence type="ECO:0000313" key="3">
    <source>
        <dbReference type="Proteomes" id="UP000287651"/>
    </source>
</evidence>
<organism evidence="2 3">
    <name type="scientific">Ensete ventricosum</name>
    <name type="common">Abyssinian banana</name>
    <name type="synonym">Musa ensete</name>
    <dbReference type="NCBI Taxonomy" id="4639"/>
    <lineage>
        <taxon>Eukaryota</taxon>
        <taxon>Viridiplantae</taxon>
        <taxon>Streptophyta</taxon>
        <taxon>Embryophyta</taxon>
        <taxon>Tracheophyta</taxon>
        <taxon>Spermatophyta</taxon>
        <taxon>Magnoliopsida</taxon>
        <taxon>Liliopsida</taxon>
        <taxon>Zingiberales</taxon>
        <taxon>Musaceae</taxon>
        <taxon>Ensete</taxon>
    </lineage>
</organism>
<dbReference type="EMBL" id="AMZH03000333">
    <property type="protein sequence ID" value="RRT84293.1"/>
    <property type="molecule type" value="Genomic_DNA"/>
</dbReference>
<gene>
    <name evidence="2" type="ORF">B296_00006693</name>
</gene>
<feature type="region of interest" description="Disordered" evidence="1">
    <location>
        <begin position="29"/>
        <end position="52"/>
    </location>
</feature>
<sequence>MNRKAYRGIRGFEGRIDFLSRYVEEKAGMPRPAAPEGERQRKEPPRVAAASRRRLPHRLKEQLLLGRRVMSVMVVVELEQHRLPVRRAPSTGGLVLPEPRPKKRRLIVPSEPHRPGGGETGHHLIEEVVVVGASVVLQLVKRNVSSDGGGGESARHPLHLLAARLHRQPQACA</sequence>
<protein>
    <submittedName>
        <fullName evidence="2">Uncharacterized protein</fullName>
    </submittedName>
</protein>
<dbReference type="Proteomes" id="UP000287651">
    <property type="component" value="Unassembled WGS sequence"/>
</dbReference>
<evidence type="ECO:0000256" key="1">
    <source>
        <dbReference type="SAM" id="MobiDB-lite"/>
    </source>
</evidence>
<feature type="compositionally biased region" description="Basic and acidic residues" evidence="1">
    <location>
        <begin position="36"/>
        <end position="45"/>
    </location>
</feature>
<reference evidence="2 3" key="1">
    <citation type="journal article" date="2014" name="Agronomy (Basel)">
        <title>A Draft Genome Sequence for Ensete ventricosum, the Drought-Tolerant Tree Against Hunger.</title>
        <authorList>
            <person name="Harrison J."/>
            <person name="Moore K.A."/>
            <person name="Paszkiewicz K."/>
            <person name="Jones T."/>
            <person name="Grant M."/>
            <person name="Ambacheew D."/>
            <person name="Muzemil S."/>
            <person name="Studholme D.J."/>
        </authorList>
    </citation>
    <scope>NUCLEOTIDE SEQUENCE [LARGE SCALE GENOMIC DNA]</scope>
</reference>
<dbReference type="AlphaFoldDB" id="A0A427B741"/>
<name>A0A427B741_ENSVE</name>
<evidence type="ECO:0000313" key="2">
    <source>
        <dbReference type="EMBL" id="RRT84293.1"/>
    </source>
</evidence>
<comment type="caution">
    <text evidence="2">The sequence shown here is derived from an EMBL/GenBank/DDBJ whole genome shotgun (WGS) entry which is preliminary data.</text>
</comment>